<comment type="function">
    <text evidence="9">Catalyzes the first step in the biosynthesis of ornithine lipids, which are phosphorus-free membrane lipids. Catalyzes the 3-hydroxyacyl-acyl carrier protein-dependent acylation of ornithine to form lyso-ornithine lipid (LOL).</text>
</comment>
<keyword evidence="4" id="KW-0443">Lipid metabolism</keyword>
<keyword evidence="3" id="KW-0808">Transferase</keyword>
<evidence type="ECO:0000256" key="1">
    <source>
        <dbReference type="ARBA" id="ARBA00005189"/>
    </source>
</evidence>
<evidence type="ECO:0000256" key="8">
    <source>
        <dbReference type="ARBA" id="ARBA00039866"/>
    </source>
</evidence>
<proteinExistence type="inferred from homology"/>
<evidence type="ECO:0000256" key="4">
    <source>
        <dbReference type="ARBA" id="ARBA00023098"/>
    </source>
</evidence>
<keyword evidence="5" id="KW-0012">Acyltransferase</keyword>
<evidence type="ECO:0000256" key="6">
    <source>
        <dbReference type="ARBA" id="ARBA00038095"/>
    </source>
</evidence>
<dbReference type="RefSeq" id="WP_169115528.1">
    <property type="nucleotide sequence ID" value="NZ_JAAAUB010000003.1"/>
</dbReference>
<comment type="pathway">
    <text evidence="1">Lipid metabolism.</text>
</comment>
<evidence type="ECO:0000256" key="5">
    <source>
        <dbReference type="ARBA" id="ARBA00023315"/>
    </source>
</evidence>
<keyword evidence="12" id="KW-1185">Reference proteome</keyword>
<evidence type="ECO:0000256" key="9">
    <source>
        <dbReference type="ARBA" id="ARBA00045724"/>
    </source>
</evidence>
<dbReference type="EC" id="2.3.2.30" evidence="7"/>
<evidence type="ECO:0000256" key="2">
    <source>
        <dbReference type="ARBA" id="ARBA00022516"/>
    </source>
</evidence>
<evidence type="ECO:0000313" key="11">
    <source>
        <dbReference type="EMBL" id="NMH16241.1"/>
    </source>
</evidence>
<dbReference type="Pfam" id="PF13444">
    <property type="entry name" value="Acetyltransf_5"/>
    <property type="match status" value="1"/>
</dbReference>
<comment type="catalytic activity">
    <reaction evidence="10">
        <text>a (3R)-hydroxyacyl-[ACP] + L-ornithine = a lyso-ornithine lipid + holo-[ACP] + H(+)</text>
        <dbReference type="Rhea" id="RHEA:20633"/>
        <dbReference type="Rhea" id="RHEA-COMP:9685"/>
        <dbReference type="Rhea" id="RHEA-COMP:9945"/>
        <dbReference type="ChEBI" id="CHEBI:15378"/>
        <dbReference type="ChEBI" id="CHEBI:46911"/>
        <dbReference type="ChEBI" id="CHEBI:64479"/>
        <dbReference type="ChEBI" id="CHEBI:78827"/>
        <dbReference type="ChEBI" id="CHEBI:138482"/>
        <dbReference type="EC" id="2.3.2.30"/>
    </reaction>
    <physiologicalReaction direction="left-to-right" evidence="10">
        <dbReference type="Rhea" id="RHEA:20634"/>
    </physiologicalReaction>
</comment>
<name>A0ABX1QLG8_9PROT</name>
<evidence type="ECO:0000256" key="3">
    <source>
        <dbReference type="ARBA" id="ARBA00022679"/>
    </source>
</evidence>
<protein>
    <recommendedName>
        <fullName evidence="8">L-ornithine N(alpha)-acyltransferase</fullName>
        <ecNumber evidence="7">2.3.2.30</ecNumber>
    </recommendedName>
</protein>
<dbReference type="InterPro" id="IPR016181">
    <property type="entry name" value="Acyl_CoA_acyltransferase"/>
</dbReference>
<dbReference type="PANTHER" id="PTHR37323:SF1">
    <property type="entry name" value="L-ORNITHINE N(ALPHA)-ACYLTRANSFERASE"/>
    <property type="match status" value="1"/>
</dbReference>
<dbReference type="InterPro" id="IPR052351">
    <property type="entry name" value="Ornithine_N-alpha-AT"/>
</dbReference>
<organism evidence="11 12">
    <name type="scientific">Tepidiphilus baoligensis</name>
    <dbReference type="NCBI Taxonomy" id="2698687"/>
    <lineage>
        <taxon>Bacteria</taxon>
        <taxon>Pseudomonadati</taxon>
        <taxon>Pseudomonadota</taxon>
        <taxon>Hydrogenophilia</taxon>
        <taxon>Hydrogenophilales</taxon>
        <taxon>Hydrogenophilaceae</taxon>
        <taxon>Tepidiphilus</taxon>
    </lineage>
</organism>
<dbReference type="SUPFAM" id="SSF55729">
    <property type="entry name" value="Acyl-CoA N-acyltransferases (Nat)"/>
    <property type="match status" value="1"/>
</dbReference>
<evidence type="ECO:0000313" key="12">
    <source>
        <dbReference type="Proteomes" id="UP000669605"/>
    </source>
</evidence>
<dbReference type="EMBL" id="JAAAUB010000003">
    <property type="protein sequence ID" value="NMH16241.1"/>
    <property type="molecule type" value="Genomic_DNA"/>
</dbReference>
<reference evidence="11 12" key="1">
    <citation type="journal article" date="2020" name="Curr. Microbiol.">
        <title>Tepidiphilus baoligensis sp. nov., a Novel Bacterium of the Family Hydrogenophilaceae Isolated from an Oil Reservoir.</title>
        <authorList>
            <person name="Zhang X."/>
            <person name="Wang G."/>
            <person name="Ma X."/>
            <person name="Yu J."/>
            <person name="You J."/>
            <person name="Xue Y."/>
            <person name="Ma Y."/>
        </authorList>
    </citation>
    <scope>NUCLEOTIDE SEQUENCE [LARGE SCALE GENOMIC DNA]</scope>
    <source>
        <strain evidence="11 12">B18-69</strain>
    </source>
</reference>
<sequence>MTLAVAVQHQRATLPALGRYELALAASELDVYEAQRLRYRVFHDELGARLTSRIPGLDCDFFDPYCEHLIVRDRVEQRVVGCYRVLTPEGAKRVGGLYSEQEYDLVRLDPLRERMVEVGRACIAPGHRHGGVIALLFAGLASYLDVRGYRYLFGLASVPLHGGIDAVHALFAAQWAAHAAPIEYRVTPRQPLSEVGGASSVKPAPCPPLLKAYLNAGAWLCGAPALDADFQCVDVPVLLSAERISRRYARHFRAEVGRMGSGG</sequence>
<comment type="caution">
    <text evidence="11">The sequence shown here is derived from an EMBL/GenBank/DDBJ whole genome shotgun (WGS) entry which is preliminary data.</text>
</comment>
<gene>
    <name evidence="11" type="ORF">GV368_03795</name>
</gene>
<dbReference type="Proteomes" id="UP000669605">
    <property type="component" value="Unassembled WGS sequence"/>
</dbReference>
<dbReference type="Gene3D" id="3.40.630.30">
    <property type="match status" value="1"/>
</dbReference>
<accession>A0ABX1QLG8</accession>
<dbReference type="PANTHER" id="PTHR37323">
    <property type="entry name" value="GCN5-RELATED N-ACETYLTRANSFERASE"/>
    <property type="match status" value="1"/>
</dbReference>
<keyword evidence="2" id="KW-0444">Lipid biosynthesis</keyword>
<evidence type="ECO:0000256" key="7">
    <source>
        <dbReference type="ARBA" id="ARBA00039058"/>
    </source>
</evidence>
<comment type="similarity">
    <text evidence="6">Belongs to the acetyltransferase family. OlsB subfamily.</text>
</comment>
<evidence type="ECO:0000256" key="10">
    <source>
        <dbReference type="ARBA" id="ARBA00047785"/>
    </source>
</evidence>